<sequence>MAAPRPARPVPAPPSAPSPGLPAASSPAADDQLVLPPMPPGTRPPTFVDRVDVNAATADELTVLPGLTPTGVARAVDLRELGGPFTDVDEFFTAAGVDPAGQPRLRGLLACHPPHRPYDRSAPYVPETRILDV</sequence>
<comment type="caution">
    <text evidence="2">The sequence shown here is derived from an EMBL/GenBank/DDBJ whole genome shotgun (WGS) entry which is preliminary data.</text>
</comment>
<reference evidence="2 3" key="1">
    <citation type="submission" date="2023-07" db="EMBL/GenBank/DDBJ databases">
        <title>Sequencing the genomes of 1000 actinobacteria strains.</title>
        <authorList>
            <person name="Klenk H.-P."/>
        </authorList>
    </citation>
    <scope>NUCLEOTIDE SEQUENCE [LARGE SCALE GENOMIC DNA]</scope>
    <source>
        <strain evidence="2 3">DSM 44709</strain>
    </source>
</reference>
<dbReference type="InterPro" id="IPR010994">
    <property type="entry name" value="RuvA_2-like"/>
</dbReference>
<gene>
    <name evidence="2" type="ORF">J2S42_002668</name>
</gene>
<dbReference type="RefSeq" id="WP_307238997.1">
    <property type="nucleotide sequence ID" value="NZ_JAUSUZ010000001.1"/>
</dbReference>
<keyword evidence="3" id="KW-1185">Reference proteome</keyword>
<evidence type="ECO:0000313" key="2">
    <source>
        <dbReference type="EMBL" id="MDQ0365999.1"/>
    </source>
</evidence>
<accession>A0AAE3VZD9</accession>
<dbReference type="Pfam" id="PF12836">
    <property type="entry name" value="HHH_3"/>
    <property type="match status" value="1"/>
</dbReference>
<organism evidence="2 3">
    <name type="scientific">Catenuloplanes indicus</name>
    <dbReference type="NCBI Taxonomy" id="137267"/>
    <lineage>
        <taxon>Bacteria</taxon>
        <taxon>Bacillati</taxon>
        <taxon>Actinomycetota</taxon>
        <taxon>Actinomycetes</taxon>
        <taxon>Micromonosporales</taxon>
        <taxon>Micromonosporaceae</taxon>
        <taxon>Catenuloplanes</taxon>
    </lineage>
</organism>
<protein>
    <recommendedName>
        <fullName evidence="4">Helix-hairpin-helix domain-containing protein</fullName>
    </recommendedName>
</protein>
<dbReference type="Gene3D" id="1.10.150.320">
    <property type="entry name" value="Photosystem II 12 kDa extrinsic protein"/>
    <property type="match status" value="1"/>
</dbReference>
<feature type="compositionally biased region" description="Pro residues" evidence="1">
    <location>
        <begin position="1"/>
        <end position="20"/>
    </location>
</feature>
<evidence type="ECO:0000313" key="3">
    <source>
        <dbReference type="Proteomes" id="UP001240236"/>
    </source>
</evidence>
<dbReference type="SUPFAM" id="SSF47781">
    <property type="entry name" value="RuvA domain 2-like"/>
    <property type="match status" value="1"/>
</dbReference>
<feature type="region of interest" description="Disordered" evidence="1">
    <location>
        <begin position="1"/>
        <end position="45"/>
    </location>
</feature>
<dbReference type="EMBL" id="JAUSUZ010000001">
    <property type="protein sequence ID" value="MDQ0365999.1"/>
    <property type="molecule type" value="Genomic_DNA"/>
</dbReference>
<name>A0AAE3VZD9_9ACTN</name>
<dbReference type="Proteomes" id="UP001240236">
    <property type="component" value="Unassembled WGS sequence"/>
</dbReference>
<proteinExistence type="predicted"/>
<evidence type="ECO:0000256" key="1">
    <source>
        <dbReference type="SAM" id="MobiDB-lite"/>
    </source>
</evidence>
<dbReference type="AlphaFoldDB" id="A0AAE3VZD9"/>
<evidence type="ECO:0008006" key="4">
    <source>
        <dbReference type="Google" id="ProtNLM"/>
    </source>
</evidence>